<dbReference type="AlphaFoldDB" id="A0AAE2CBA2"/>
<comment type="caution">
    <text evidence="2">The sequence shown here is derived from an EMBL/GenBank/DDBJ whole genome shotgun (WGS) entry which is preliminary data.</text>
</comment>
<name>A0AAE2CBA2_9LAMI</name>
<protein>
    <submittedName>
        <fullName evidence="2">Uncharacterized protein</fullName>
    </submittedName>
</protein>
<sequence>MTSTLVLLELEALASALGLGSWMFAYVLRRSHISIIARDHFGTRDLVRTNRMFRDPVERSSTEGVTEVSASYAGGATAAGGFSLKARAYRAIRAFIAIASKTKRKYC</sequence>
<evidence type="ECO:0000313" key="2">
    <source>
        <dbReference type="EMBL" id="KAK4415878.1"/>
    </source>
</evidence>
<feature type="transmembrane region" description="Helical" evidence="1">
    <location>
        <begin position="12"/>
        <end position="28"/>
    </location>
</feature>
<reference evidence="2" key="2">
    <citation type="journal article" date="2024" name="Plant">
        <title>Genomic evolution and insights into agronomic trait innovations of Sesamum species.</title>
        <authorList>
            <person name="Miao H."/>
            <person name="Wang L."/>
            <person name="Qu L."/>
            <person name="Liu H."/>
            <person name="Sun Y."/>
            <person name="Le M."/>
            <person name="Wang Q."/>
            <person name="Wei S."/>
            <person name="Zheng Y."/>
            <person name="Lin W."/>
            <person name="Duan Y."/>
            <person name="Cao H."/>
            <person name="Xiong S."/>
            <person name="Wang X."/>
            <person name="Wei L."/>
            <person name="Li C."/>
            <person name="Ma Q."/>
            <person name="Ju M."/>
            <person name="Zhao R."/>
            <person name="Li G."/>
            <person name="Mu C."/>
            <person name="Tian Q."/>
            <person name="Mei H."/>
            <person name="Zhang T."/>
            <person name="Gao T."/>
            <person name="Zhang H."/>
        </authorList>
    </citation>
    <scope>NUCLEOTIDE SEQUENCE</scope>
    <source>
        <strain evidence="2">3651</strain>
    </source>
</reference>
<dbReference type="Proteomes" id="UP001293254">
    <property type="component" value="Unassembled WGS sequence"/>
</dbReference>
<keyword evidence="3" id="KW-1185">Reference proteome</keyword>
<proteinExistence type="predicted"/>
<keyword evidence="1" id="KW-0472">Membrane</keyword>
<gene>
    <name evidence="2" type="ORF">Salat_2695200</name>
</gene>
<evidence type="ECO:0000313" key="3">
    <source>
        <dbReference type="Proteomes" id="UP001293254"/>
    </source>
</evidence>
<keyword evidence="1" id="KW-0812">Transmembrane</keyword>
<evidence type="ECO:0000256" key="1">
    <source>
        <dbReference type="SAM" id="Phobius"/>
    </source>
</evidence>
<accession>A0AAE2CBA2</accession>
<reference evidence="2" key="1">
    <citation type="submission" date="2020-06" db="EMBL/GenBank/DDBJ databases">
        <authorList>
            <person name="Li T."/>
            <person name="Hu X."/>
            <person name="Zhang T."/>
            <person name="Song X."/>
            <person name="Zhang H."/>
            <person name="Dai N."/>
            <person name="Sheng W."/>
            <person name="Hou X."/>
            <person name="Wei L."/>
        </authorList>
    </citation>
    <scope>NUCLEOTIDE SEQUENCE</scope>
    <source>
        <strain evidence="2">3651</strain>
        <tissue evidence="2">Leaf</tissue>
    </source>
</reference>
<keyword evidence="1" id="KW-1133">Transmembrane helix</keyword>
<organism evidence="2 3">
    <name type="scientific">Sesamum alatum</name>
    <dbReference type="NCBI Taxonomy" id="300844"/>
    <lineage>
        <taxon>Eukaryota</taxon>
        <taxon>Viridiplantae</taxon>
        <taxon>Streptophyta</taxon>
        <taxon>Embryophyta</taxon>
        <taxon>Tracheophyta</taxon>
        <taxon>Spermatophyta</taxon>
        <taxon>Magnoliopsida</taxon>
        <taxon>eudicotyledons</taxon>
        <taxon>Gunneridae</taxon>
        <taxon>Pentapetalae</taxon>
        <taxon>asterids</taxon>
        <taxon>lamiids</taxon>
        <taxon>Lamiales</taxon>
        <taxon>Pedaliaceae</taxon>
        <taxon>Sesamum</taxon>
    </lineage>
</organism>
<dbReference type="EMBL" id="JACGWO010000011">
    <property type="protein sequence ID" value="KAK4415878.1"/>
    <property type="molecule type" value="Genomic_DNA"/>
</dbReference>